<dbReference type="PROSITE" id="PS50089">
    <property type="entry name" value="ZF_RING_2"/>
    <property type="match status" value="1"/>
</dbReference>
<dbReference type="InterPro" id="IPR011011">
    <property type="entry name" value="Znf_FYVE_PHD"/>
</dbReference>
<organism evidence="8 9">
    <name type="scientific">Myodes glareolus</name>
    <name type="common">Bank vole</name>
    <name type="synonym">Clethrionomys glareolus</name>
    <dbReference type="NCBI Taxonomy" id="447135"/>
    <lineage>
        <taxon>Eukaryota</taxon>
        <taxon>Metazoa</taxon>
        <taxon>Chordata</taxon>
        <taxon>Craniata</taxon>
        <taxon>Vertebrata</taxon>
        <taxon>Euteleostomi</taxon>
        <taxon>Mammalia</taxon>
        <taxon>Eutheria</taxon>
        <taxon>Euarchontoglires</taxon>
        <taxon>Glires</taxon>
        <taxon>Rodentia</taxon>
        <taxon>Myomorpha</taxon>
        <taxon>Muroidea</taxon>
        <taxon>Cricetidae</taxon>
        <taxon>Arvicolinae</taxon>
        <taxon>Myodes</taxon>
    </lineage>
</organism>
<dbReference type="InterPro" id="IPR059102">
    <property type="entry name" value="PHD_PHF7/G2E3-like"/>
</dbReference>
<evidence type="ECO:0008006" key="10">
    <source>
        <dbReference type="Google" id="ProtNLM"/>
    </source>
</evidence>
<dbReference type="Gene3D" id="3.30.40.10">
    <property type="entry name" value="Zinc/RING finger domain, C3HC4 (zinc finger)"/>
    <property type="match status" value="2"/>
</dbReference>
<dbReference type="PROSITE" id="PS51805">
    <property type="entry name" value="EPHD"/>
    <property type="match status" value="1"/>
</dbReference>
<comment type="caution">
    <text evidence="8">The sequence shown here is derived from an EMBL/GenBank/DDBJ whole genome shotgun (WGS) entry which is preliminary data.</text>
</comment>
<proteinExistence type="predicted"/>
<dbReference type="InterPro" id="IPR051188">
    <property type="entry name" value="PHD-type_Zinc_Finger"/>
</dbReference>
<evidence type="ECO:0000313" key="9">
    <source>
        <dbReference type="Proteomes" id="UP001488838"/>
    </source>
</evidence>
<evidence type="ECO:0000256" key="5">
    <source>
        <dbReference type="SAM" id="MobiDB-lite"/>
    </source>
</evidence>
<evidence type="ECO:0000313" key="8">
    <source>
        <dbReference type="EMBL" id="KAK7819787.1"/>
    </source>
</evidence>
<dbReference type="GO" id="GO:0008270">
    <property type="term" value="F:zinc ion binding"/>
    <property type="evidence" value="ECO:0007669"/>
    <property type="project" value="UniProtKB-KW"/>
</dbReference>
<protein>
    <recommendedName>
        <fullName evidence="10">PHD finger protein 7</fullName>
    </recommendedName>
</protein>
<dbReference type="SUPFAM" id="SSF57903">
    <property type="entry name" value="FYVE/PHD zinc finger"/>
    <property type="match status" value="1"/>
</dbReference>
<feature type="region of interest" description="Disordered" evidence="5">
    <location>
        <begin position="284"/>
        <end position="352"/>
    </location>
</feature>
<dbReference type="InterPro" id="IPR001841">
    <property type="entry name" value="Znf_RING"/>
</dbReference>
<accession>A0AAW0IZV2</accession>
<dbReference type="InterPro" id="IPR013083">
    <property type="entry name" value="Znf_RING/FYVE/PHD"/>
</dbReference>
<dbReference type="EMBL" id="JBBHLL010000077">
    <property type="protein sequence ID" value="KAK7819787.1"/>
    <property type="molecule type" value="Genomic_DNA"/>
</dbReference>
<keyword evidence="2 4" id="KW-0863">Zinc-finger</keyword>
<dbReference type="Pfam" id="PF26054">
    <property type="entry name" value="PHD_G2E3"/>
    <property type="match status" value="1"/>
</dbReference>
<reference evidence="8 9" key="1">
    <citation type="journal article" date="2023" name="bioRxiv">
        <title>Conserved and derived expression patterns and positive selection on dental genes reveal complex evolutionary context of ever-growing rodent molars.</title>
        <authorList>
            <person name="Calamari Z.T."/>
            <person name="Song A."/>
            <person name="Cohen E."/>
            <person name="Akter M."/>
            <person name="Roy R.D."/>
            <person name="Hallikas O."/>
            <person name="Christensen M.M."/>
            <person name="Li P."/>
            <person name="Marangoni P."/>
            <person name="Jernvall J."/>
            <person name="Klein O.D."/>
        </authorList>
    </citation>
    <scope>NUCLEOTIDE SEQUENCE [LARGE SCALE GENOMIC DNA]</scope>
    <source>
        <strain evidence="8">V071</strain>
    </source>
</reference>
<evidence type="ECO:0000259" key="6">
    <source>
        <dbReference type="PROSITE" id="PS50089"/>
    </source>
</evidence>
<evidence type="ECO:0000256" key="1">
    <source>
        <dbReference type="ARBA" id="ARBA00022723"/>
    </source>
</evidence>
<evidence type="ECO:0000259" key="7">
    <source>
        <dbReference type="PROSITE" id="PS51805"/>
    </source>
</evidence>
<dbReference type="Proteomes" id="UP001488838">
    <property type="component" value="Unassembled WGS sequence"/>
</dbReference>
<evidence type="ECO:0000256" key="4">
    <source>
        <dbReference type="PROSITE-ProRule" id="PRU00175"/>
    </source>
</evidence>
<dbReference type="PANTHER" id="PTHR12420">
    <property type="entry name" value="PHD FINGER PROTEIN"/>
    <property type="match status" value="1"/>
</dbReference>
<feature type="compositionally biased region" description="Polar residues" evidence="5">
    <location>
        <begin position="286"/>
        <end position="299"/>
    </location>
</feature>
<dbReference type="CDD" id="cd15496">
    <property type="entry name" value="PHD_PHF7_G2E3_like"/>
    <property type="match status" value="1"/>
</dbReference>
<dbReference type="AlphaFoldDB" id="A0AAW0IZV2"/>
<evidence type="ECO:0000256" key="2">
    <source>
        <dbReference type="ARBA" id="ARBA00022771"/>
    </source>
</evidence>
<keyword evidence="9" id="KW-1185">Reference proteome</keyword>
<dbReference type="SMART" id="SM00249">
    <property type="entry name" value="PHD"/>
    <property type="match status" value="2"/>
</dbReference>
<feature type="compositionally biased region" description="Basic residues" evidence="5">
    <location>
        <begin position="315"/>
        <end position="333"/>
    </location>
</feature>
<name>A0AAW0IZV2_MYOGA</name>
<keyword evidence="1" id="KW-0479">Metal-binding</keyword>
<dbReference type="PANTHER" id="PTHR12420:SF47">
    <property type="entry name" value="PHD FINGER PROTEIN 7"/>
    <property type="match status" value="1"/>
</dbReference>
<dbReference type="Pfam" id="PF13771">
    <property type="entry name" value="zf-HC5HC2H"/>
    <property type="match status" value="1"/>
</dbReference>
<dbReference type="InterPro" id="IPR001965">
    <property type="entry name" value="Znf_PHD"/>
</dbReference>
<keyword evidence="3" id="KW-0862">Zinc</keyword>
<dbReference type="InterPro" id="IPR034732">
    <property type="entry name" value="EPHD"/>
</dbReference>
<feature type="non-terminal residue" evidence="8">
    <location>
        <position position="1"/>
    </location>
</feature>
<gene>
    <name evidence="8" type="ORF">U0070_012393</name>
</gene>
<feature type="domain" description="RING-type" evidence="6">
    <location>
        <begin position="115"/>
        <end position="163"/>
    </location>
</feature>
<sequence length="352" mass="40016">ELPGLRRSPRRRYLRALILSSKLPQKGQPNKGLHGFMPKDIRKEIARASKKICFVCKKKGAAIKCQNGQCAKSFHLPCGQERGCLSQFFGEYKSFCGKHRPTQNIQQGSLGEESCVLCCEDLSKTSVENIRSPCCSQAIYHRKCIQKYAHTSAKHFFKCPQCNNREEFPREMLRMGIHIPDRDAAWELEPGAFSELYQRYKHCDAPICLYEQGRDSFEDEGQWRLILCATCGSHGTHRECSSLRPTSKKWECSECSPAPTMDYVSEDSADIPCCSSTFHPQEHFSRATNPEESPGSSWTEWIRPSLSEKPESSGGRRRRSWRSKGVRVTKNCKKSNPPPPHPVFQHNGGPQM</sequence>
<dbReference type="GO" id="GO:0005634">
    <property type="term" value="C:nucleus"/>
    <property type="evidence" value="ECO:0007669"/>
    <property type="project" value="TreeGrafter"/>
</dbReference>
<feature type="domain" description="PHD-type" evidence="7">
    <location>
        <begin position="1"/>
        <end position="100"/>
    </location>
</feature>
<dbReference type="FunFam" id="3.30.40.10:FF:000443">
    <property type="entry name" value="PHD finger protein 7 isoform 1"/>
    <property type="match status" value="1"/>
</dbReference>
<evidence type="ECO:0000256" key="3">
    <source>
        <dbReference type="ARBA" id="ARBA00022833"/>
    </source>
</evidence>